<evidence type="ECO:0000313" key="2">
    <source>
        <dbReference type="EMBL" id="GFR75811.1"/>
    </source>
</evidence>
<feature type="compositionally biased region" description="Polar residues" evidence="1">
    <location>
        <begin position="642"/>
        <end position="654"/>
    </location>
</feature>
<organism evidence="2 3">
    <name type="scientific">Elysia marginata</name>
    <dbReference type="NCBI Taxonomy" id="1093978"/>
    <lineage>
        <taxon>Eukaryota</taxon>
        <taxon>Metazoa</taxon>
        <taxon>Spiralia</taxon>
        <taxon>Lophotrochozoa</taxon>
        <taxon>Mollusca</taxon>
        <taxon>Gastropoda</taxon>
        <taxon>Heterobranchia</taxon>
        <taxon>Euthyneura</taxon>
        <taxon>Panpulmonata</taxon>
        <taxon>Sacoglossa</taxon>
        <taxon>Placobranchoidea</taxon>
        <taxon>Plakobranchidae</taxon>
        <taxon>Elysia</taxon>
    </lineage>
</organism>
<feature type="compositionally biased region" description="Basic residues" evidence="1">
    <location>
        <begin position="251"/>
        <end position="266"/>
    </location>
</feature>
<accession>A0AAV4FS22</accession>
<feature type="compositionally biased region" description="Polar residues" evidence="1">
    <location>
        <begin position="394"/>
        <end position="415"/>
    </location>
</feature>
<evidence type="ECO:0000256" key="1">
    <source>
        <dbReference type="SAM" id="MobiDB-lite"/>
    </source>
</evidence>
<proteinExistence type="predicted"/>
<feature type="region of interest" description="Disordered" evidence="1">
    <location>
        <begin position="509"/>
        <end position="551"/>
    </location>
</feature>
<reference evidence="2 3" key="1">
    <citation type="journal article" date="2021" name="Elife">
        <title>Chloroplast acquisition without the gene transfer in kleptoplastic sea slugs, Plakobranchus ocellatus.</title>
        <authorList>
            <person name="Maeda T."/>
            <person name="Takahashi S."/>
            <person name="Yoshida T."/>
            <person name="Shimamura S."/>
            <person name="Takaki Y."/>
            <person name="Nagai Y."/>
            <person name="Toyoda A."/>
            <person name="Suzuki Y."/>
            <person name="Arimoto A."/>
            <person name="Ishii H."/>
            <person name="Satoh N."/>
            <person name="Nishiyama T."/>
            <person name="Hasebe M."/>
            <person name="Maruyama T."/>
            <person name="Minagawa J."/>
            <person name="Obokata J."/>
            <person name="Shigenobu S."/>
        </authorList>
    </citation>
    <scope>NUCLEOTIDE SEQUENCE [LARGE SCALE GENOMIC DNA]</scope>
</reference>
<name>A0AAV4FS22_9GAST</name>
<sequence>MPSPGTGFCLGLTMDGNDNIGPATVTTLPLQSSRPRTWQGASTIPVRRSKAGRSYSLDNQRANTNTTITDTDITDRAVDNQPVRGPQITAPPDTLLMEAGPVIRMGTGALGPRKRGEVTNWKELSPKKENSSAPSSPAKTTQDQTPTSDPKNTINTTSEQRATDFKNSPPSTITGTGNCHNKIEAVSPAIAKNGPKRQNSKSPRLARKLAAAAARNGTSPNAANNSNLPPSPKKSMASTSSSSSLEANSPKRGKPKGRSNGGHHNHQYLDGGGGRGAVGQIDKLKFADRYKIGADFSSKTGSTSSSSSSSNNRLTTWKDISPTESKIEGAAGSLPDRRSRPESGYFSNEVHSESREGMEGSQSSESEHAGTIKHRPKAKKTPSQPSDKNDEVPQPNSTTKNMSENGDQAVSNTDGVMSEHIRGDDPRRNTRHEQVRNGAEKEEICYAGTQRRYRDSLDVETAGLNQRYRDSLNFGGLDDSVSDGIDLPCQDQVAKPGVVMKAVSKIPKLSTAAPPTNPVKGDANTGDGAGQRSTDSFDGIQDQPASQDEGSLNDYFFDEDFIVQYDGNLQASVGVLLQGSCAFSLADSLATGFPGPRDTQTPGERAVLPHSFNGSYNTFGVLRDSFLQNEDLYSGPCDESEVSGTGSRTSMDVSSSEREMMCSSDMLDFPGGDQPLFTPPVATSISEHVNLSTDSLSRHLEGDTEVTATTSLSGSRSSSTTADITVKCGPHKDAYFLSFDGGSQGKFSGTESESSYVSQTSSQDDKQGSRSISSGGDAEDEQSSSFQFANHKPRDSGPNGPDIKAKDSKGSFIKRSGRLTTWKQIRNLRNLSSTQDGQHERSKSLPELAMNK</sequence>
<protein>
    <submittedName>
        <fullName evidence="2">Iporin</fullName>
    </submittedName>
</protein>
<feature type="compositionally biased region" description="Low complexity" evidence="1">
    <location>
        <begin position="297"/>
        <end position="310"/>
    </location>
</feature>
<feature type="compositionally biased region" description="Basic residues" evidence="1">
    <location>
        <begin position="371"/>
        <end position="380"/>
    </location>
</feature>
<comment type="caution">
    <text evidence="2">The sequence shown here is derived from an EMBL/GenBank/DDBJ whole genome shotgun (WGS) entry which is preliminary data.</text>
</comment>
<feature type="region of interest" description="Disordered" evidence="1">
    <location>
        <begin position="105"/>
        <end position="278"/>
    </location>
</feature>
<feature type="region of interest" description="Disordered" evidence="1">
    <location>
        <begin position="635"/>
        <end position="655"/>
    </location>
</feature>
<keyword evidence="3" id="KW-1185">Reference proteome</keyword>
<feature type="compositionally biased region" description="Basic and acidic residues" evidence="1">
    <location>
        <begin position="417"/>
        <end position="442"/>
    </location>
</feature>
<feature type="region of interest" description="Disordered" evidence="1">
    <location>
        <begin position="294"/>
        <end position="442"/>
    </location>
</feature>
<feature type="compositionally biased region" description="Polar residues" evidence="1">
    <location>
        <begin position="818"/>
        <end position="836"/>
    </location>
</feature>
<feature type="region of interest" description="Disordered" evidence="1">
    <location>
        <begin position="747"/>
        <end position="852"/>
    </location>
</feature>
<feature type="compositionally biased region" description="Low complexity" evidence="1">
    <location>
        <begin position="750"/>
        <end position="762"/>
    </location>
</feature>
<feature type="compositionally biased region" description="Basic residues" evidence="1">
    <location>
        <begin position="194"/>
        <end position="207"/>
    </location>
</feature>
<feature type="compositionally biased region" description="Polar residues" evidence="1">
    <location>
        <begin position="131"/>
        <end position="179"/>
    </location>
</feature>
<dbReference type="Proteomes" id="UP000762676">
    <property type="component" value="Unassembled WGS sequence"/>
</dbReference>
<dbReference type="AlphaFoldDB" id="A0AAV4FS22"/>
<evidence type="ECO:0000313" key="3">
    <source>
        <dbReference type="Proteomes" id="UP000762676"/>
    </source>
</evidence>
<feature type="compositionally biased region" description="Low complexity" evidence="1">
    <location>
        <begin position="208"/>
        <end position="250"/>
    </location>
</feature>
<gene>
    <name evidence="2" type="ORF">ElyMa_005784500</name>
</gene>
<dbReference type="EMBL" id="BMAT01011614">
    <property type="protein sequence ID" value="GFR75811.1"/>
    <property type="molecule type" value="Genomic_DNA"/>
</dbReference>